<name>A0A256FN95_9HYPH</name>
<dbReference type="EMBL" id="NNRK01000023">
    <property type="protein sequence ID" value="OYR16230.1"/>
    <property type="molecule type" value="Genomic_DNA"/>
</dbReference>
<keyword evidence="2" id="KW-1185">Reference proteome</keyword>
<gene>
    <name evidence="1" type="ORF">CEV32_4459</name>
</gene>
<evidence type="ECO:0000313" key="2">
    <source>
        <dbReference type="Proteomes" id="UP000216345"/>
    </source>
</evidence>
<organism evidence="1 2">
    <name type="scientific">Brucella rhizosphaerae</name>
    <dbReference type="NCBI Taxonomy" id="571254"/>
    <lineage>
        <taxon>Bacteria</taxon>
        <taxon>Pseudomonadati</taxon>
        <taxon>Pseudomonadota</taxon>
        <taxon>Alphaproteobacteria</taxon>
        <taxon>Hyphomicrobiales</taxon>
        <taxon>Brucellaceae</taxon>
        <taxon>Brucella/Ochrobactrum group</taxon>
        <taxon>Brucella</taxon>
    </lineage>
</organism>
<dbReference type="Proteomes" id="UP000216345">
    <property type="component" value="Unassembled WGS sequence"/>
</dbReference>
<sequence length="38" mass="4536">MIYWNCEGNMLMFPLERVMEKNSSLRRSGTENMSFSFV</sequence>
<protein>
    <submittedName>
        <fullName evidence="1">Uncharacterized protein</fullName>
    </submittedName>
</protein>
<dbReference type="AlphaFoldDB" id="A0A256FN95"/>
<proteinExistence type="predicted"/>
<comment type="caution">
    <text evidence="1">The sequence shown here is derived from an EMBL/GenBank/DDBJ whole genome shotgun (WGS) entry which is preliminary data.</text>
</comment>
<reference evidence="1 2" key="1">
    <citation type="submission" date="2017-07" db="EMBL/GenBank/DDBJ databases">
        <title>Phylogenetic study on the rhizospheric bacterium Ochrobactrum sp. A44.</title>
        <authorList>
            <person name="Krzyzanowska D.M."/>
            <person name="Ossowicki A."/>
            <person name="Rajewska M."/>
            <person name="Maciag T."/>
            <person name="Kaczynski Z."/>
            <person name="Czerwicka M."/>
            <person name="Jafra S."/>
        </authorList>
    </citation>
    <scope>NUCLEOTIDE SEQUENCE [LARGE SCALE GENOMIC DNA]</scope>
    <source>
        <strain evidence="1 2">PR17</strain>
    </source>
</reference>
<accession>A0A256FN95</accession>
<evidence type="ECO:0000313" key="1">
    <source>
        <dbReference type="EMBL" id="OYR16230.1"/>
    </source>
</evidence>